<proteinExistence type="predicted"/>
<dbReference type="EMBL" id="FOQU01000004">
    <property type="protein sequence ID" value="SFI84399.1"/>
    <property type="molecule type" value="Genomic_DNA"/>
</dbReference>
<evidence type="ECO:0000256" key="2">
    <source>
        <dbReference type="SAM" id="Phobius"/>
    </source>
</evidence>
<evidence type="ECO:0000313" key="4">
    <source>
        <dbReference type="Proteomes" id="UP000199548"/>
    </source>
</evidence>
<name>A0A1I3LI24_9BURK</name>
<feature type="transmembrane region" description="Helical" evidence="2">
    <location>
        <begin position="106"/>
        <end position="125"/>
    </location>
</feature>
<protein>
    <submittedName>
        <fullName evidence="3">Uncharacterized protein</fullName>
    </submittedName>
</protein>
<dbReference type="Proteomes" id="UP000199548">
    <property type="component" value="Unassembled WGS sequence"/>
</dbReference>
<sequence length="334" mass="34894">MNEPDSITIEGIFASPRSTLFDGVPFGREWTYRGMHNALLAWTKTTCIDVEAPHSRCNWTPSGKAAVTPPSLPVVPPVMPVARVLPAVLPAAATVPTAAAMRRRRAILATGLSIGGFGIIGWLIVAHTPTSHVTTSVQVVSGTTAGDSVRPSIPTPGDIEQSHNRLAATTPTANVPQTVPPASPERVAGVTSSSTTPLSQHDATRTEAGANSAGSREKFRSEPLVVARATSGPAIRKSAVAPAPLVVARVAPSLDPEDATSPFFMSATLEEAVKIFDDPLRQAATVSAGTAQSAAAYVNPSRGSGSDWTTRLAHQRLTDAPDAFTRSSFKDEAR</sequence>
<evidence type="ECO:0000313" key="3">
    <source>
        <dbReference type="EMBL" id="SFI84399.1"/>
    </source>
</evidence>
<keyword evidence="4" id="KW-1185">Reference proteome</keyword>
<keyword evidence="2" id="KW-0812">Transmembrane</keyword>
<feature type="compositionally biased region" description="Polar residues" evidence="1">
    <location>
        <begin position="190"/>
        <end position="201"/>
    </location>
</feature>
<keyword evidence="2" id="KW-1133">Transmembrane helix</keyword>
<evidence type="ECO:0000256" key="1">
    <source>
        <dbReference type="SAM" id="MobiDB-lite"/>
    </source>
</evidence>
<keyword evidence="2" id="KW-0472">Membrane</keyword>
<reference evidence="3 4" key="1">
    <citation type="submission" date="2016-10" db="EMBL/GenBank/DDBJ databases">
        <authorList>
            <person name="de Groot N.N."/>
        </authorList>
    </citation>
    <scope>NUCLEOTIDE SEQUENCE [LARGE SCALE GENOMIC DNA]</scope>
    <source>
        <strain evidence="3 4">LMG 23650</strain>
    </source>
</reference>
<accession>A0A1I3LI24</accession>
<dbReference type="AlphaFoldDB" id="A0A1I3LI24"/>
<feature type="region of interest" description="Disordered" evidence="1">
    <location>
        <begin position="170"/>
        <end position="219"/>
    </location>
</feature>
<gene>
    <name evidence="3" type="ORF">SAMN05192543_104433</name>
</gene>
<organism evidence="3 4">
    <name type="scientific">Paraburkholderia megapolitana</name>
    <dbReference type="NCBI Taxonomy" id="420953"/>
    <lineage>
        <taxon>Bacteria</taxon>
        <taxon>Pseudomonadati</taxon>
        <taxon>Pseudomonadota</taxon>
        <taxon>Betaproteobacteria</taxon>
        <taxon>Burkholderiales</taxon>
        <taxon>Burkholderiaceae</taxon>
        <taxon>Paraburkholderia</taxon>
    </lineage>
</organism>